<evidence type="ECO:0000313" key="3">
    <source>
        <dbReference type="Proteomes" id="UP000807504"/>
    </source>
</evidence>
<dbReference type="EMBL" id="JABXBU010002228">
    <property type="protein sequence ID" value="KAF8770420.1"/>
    <property type="molecule type" value="Genomic_DNA"/>
</dbReference>
<proteinExistence type="predicted"/>
<sequence length="107" mass="12274">MAPRVTPNRGRPRHHEAWSPEYTGHQQTRDHARPSRRPASCCVHRSAITHTYYKPTIYQRQKTRKKEQHTLPAKRIPANRSKAHTLAPEGTLNPTRASRLTILAPNA</sequence>
<gene>
    <name evidence="2" type="ORF">HNY73_017950</name>
</gene>
<dbReference type="AlphaFoldDB" id="A0A8T0ECQ2"/>
<feature type="region of interest" description="Disordered" evidence="1">
    <location>
        <begin position="59"/>
        <end position="92"/>
    </location>
</feature>
<accession>A0A8T0ECQ2</accession>
<reference evidence="2" key="1">
    <citation type="journal article" date="2020" name="bioRxiv">
        <title>Chromosome-level reference genome of the European wasp spider Argiope bruennichi: a resource for studies on range expansion and evolutionary adaptation.</title>
        <authorList>
            <person name="Sheffer M.M."/>
            <person name="Hoppe A."/>
            <person name="Krehenwinkel H."/>
            <person name="Uhl G."/>
            <person name="Kuss A.W."/>
            <person name="Jensen L."/>
            <person name="Jensen C."/>
            <person name="Gillespie R.G."/>
            <person name="Hoff K.J."/>
            <person name="Prost S."/>
        </authorList>
    </citation>
    <scope>NUCLEOTIDE SEQUENCE</scope>
</reference>
<protein>
    <submittedName>
        <fullName evidence="2">Uncharacterized protein</fullName>
    </submittedName>
</protein>
<evidence type="ECO:0000313" key="2">
    <source>
        <dbReference type="EMBL" id="KAF8770420.1"/>
    </source>
</evidence>
<dbReference type="Proteomes" id="UP000807504">
    <property type="component" value="Unassembled WGS sequence"/>
</dbReference>
<organism evidence="2 3">
    <name type="scientific">Argiope bruennichi</name>
    <name type="common">Wasp spider</name>
    <name type="synonym">Aranea bruennichi</name>
    <dbReference type="NCBI Taxonomy" id="94029"/>
    <lineage>
        <taxon>Eukaryota</taxon>
        <taxon>Metazoa</taxon>
        <taxon>Ecdysozoa</taxon>
        <taxon>Arthropoda</taxon>
        <taxon>Chelicerata</taxon>
        <taxon>Arachnida</taxon>
        <taxon>Araneae</taxon>
        <taxon>Araneomorphae</taxon>
        <taxon>Entelegynae</taxon>
        <taxon>Araneoidea</taxon>
        <taxon>Araneidae</taxon>
        <taxon>Argiope</taxon>
    </lineage>
</organism>
<reference evidence="2" key="2">
    <citation type="submission" date="2020-06" db="EMBL/GenBank/DDBJ databases">
        <authorList>
            <person name="Sheffer M."/>
        </authorList>
    </citation>
    <scope>NUCLEOTIDE SEQUENCE</scope>
</reference>
<comment type="caution">
    <text evidence="2">The sequence shown here is derived from an EMBL/GenBank/DDBJ whole genome shotgun (WGS) entry which is preliminary data.</text>
</comment>
<keyword evidence="3" id="KW-1185">Reference proteome</keyword>
<name>A0A8T0ECQ2_ARGBR</name>
<feature type="region of interest" description="Disordered" evidence="1">
    <location>
        <begin position="1"/>
        <end position="39"/>
    </location>
</feature>
<evidence type="ECO:0000256" key="1">
    <source>
        <dbReference type="SAM" id="MobiDB-lite"/>
    </source>
</evidence>